<dbReference type="GO" id="GO:0003723">
    <property type="term" value="F:RNA binding"/>
    <property type="evidence" value="ECO:0007669"/>
    <property type="project" value="UniProtKB-UniRule"/>
</dbReference>
<evidence type="ECO:0000313" key="5">
    <source>
        <dbReference type="Proteomes" id="UP000276133"/>
    </source>
</evidence>
<accession>A0A3M7R7Y1</accession>
<dbReference type="SUPFAM" id="SSF54791">
    <property type="entry name" value="Eukaryotic type KH-domain (KH-domain type I)"/>
    <property type="match status" value="2"/>
</dbReference>
<dbReference type="EMBL" id="REGN01004020">
    <property type="protein sequence ID" value="RNA19559.1"/>
    <property type="molecule type" value="Genomic_DNA"/>
</dbReference>
<dbReference type="SMART" id="SM00322">
    <property type="entry name" value="KH"/>
    <property type="match status" value="2"/>
</dbReference>
<dbReference type="STRING" id="10195.A0A3M7R7Y1"/>
<dbReference type="Gene3D" id="3.30.1370.10">
    <property type="entry name" value="K Homology domain, type 1"/>
    <property type="match status" value="2"/>
</dbReference>
<dbReference type="OrthoDB" id="9995375at2759"/>
<dbReference type="InterPro" id="IPR036612">
    <property type="entry name" value="KH_dom_type_1_sf"/>
</dbReference>
<organism evidence="4 5">
    <name type="scientific">Brachionus plicatilis</name>
    <name type="common">Marine rotifer</name>
    <name type="synonym">Brachionus muelleri</name>
    <dbReference type="NCBI Taxonomy" id="10195"/>
    <lineage>
        <taxon>Eukaryota</taxon>
        <taxon>Metazoa</taxon>
        <taxon>Spiralia</taxon>
        <taxon>Gnathifera</taxon>
        <taxon>Rotifera</taxon>
        <taxon>Eurotatoria</taxon>
        <taxon>Monogononta</taxon>
        <taxon>Pseudotrocha</taxon>
        <taxon>Ploima</taxon>
        <taxon>Brachionidae</taxon>
        <taxon>Brachionus</taxon>
    </lineage>
</organism>
<dbReference type="Proteomes" id="UP000276133">
    <property type="component" value="Unassembled WGS sequence"/>
</dbReference>
<evidence type="ECO:0000313" key="4">
    <source>
        <dbReference type="EMBL" id="RNA19559.1"/>
    </source>
</evidence>
<feature type="domain" description="K Homology" evidence="3">
    <location>
        <begin position="56"/>
        <end position="144"/>
    </location>
</feature>
<comment type="caution">
    <text evidence="4">The sequence shown here is derived from an EMBL/GenBank/DDBJ whole genome shotgun (WGS) entry which is preliminary data.</text>
</comment>
<feature type="domain" description="K Homology" evidence="3">
    <location>
        <begin position="148"/>
        <end position="232"/>
    </location>
</feature>
<keyword evidence="5" id="KW-1185">Reference proteome</keyword>
<dbReference type="PROSITE" id="PS50084">
    <property type="entry name" value="KH_TYPE_1"/>
    <property type="match status" value="2"/>
</dbReference>
<dbReference type="InterPro" id="IPR004088">
    <property type="entry name" value="KH_dom_type_1"/>
</dbReference>
<dbReference type="PANTHER" id="PTHR10288">
    <property type="entry name" value="KH DOMAIN CONTAINING RNA BINDING PROTEIN"/>
    <property type="match status" value="1"/>
</dbReference>
<name>A0A3M7R7Y1_BRAPC</name>
<gene>
    <name evidence="4" type="ORF">BpHYR1_044761</name>
</gene>
<dbReference type="InterPro" id="IPR004087">
    <property type="entry name" value="KH_dom"/>
</dbReference>
<protein>
    <submittedName>
        <fullName evidence="4">Tudor and KH domain-containing-like</fullName>
    </submittedName>
</protein>
<reference evidence="4 5" key="1">
    <citation type="journal article" date="2018" name="Sci. Rep.">
        <title>Genomic signatures of local adaptation to the degree of environmental predictability in rotifers.</title>
        <authorList>
            <person name="Franch-Gras L."/>
            <person name="Hahn C."/>
            <person name="Garcia-Roger E.M."/>
            <person name="Carmona M.J."/>
            <person name="Serra M."/>
            <person name="Gomez A."/>
        </authorList>
    </citation>
    <scope>NUCLEOTIDE SEQUENCE [LARGE SCALE GENOMIC DNA]</scope>
    <source>
        <strain evidence="4">HYR1</strain>
    </source>
</reference>
<proteinExistence type="predicted"/>
<sequence length="247" mass="28393">MNFSDFSKLTDYSIDKRKTLICLTVASSITLIYIFKNRNKNSYQENNEEESVIRGKQTIVEIKVPSEFTGQLIGPQGQNIKELQKKTNTRMNFRDKICSIDPLISEADKDSSEKILENPDRILVIRGSNKNVQNAEFEIKKMILEYPIFITKEFFVPQYACGRIIGKGGSTIKELSRASNCKISLIESREISKKDDLDDQDVTSKDLLKIVRIKGSSEKISFAEELIKSKIKEEEALRERKQKGKYY</sequence>
<dbReference type="Pfam" id="PF00013">
    <property type="entry name" value="KH_1"/>
    <property type="match status" value="2"/>
</dbReference>
<dbReference type="AlphaFoldDB" id="A0A3M7R7Y1"/>
<evidence type="ECO:0000256" key="1">
    <source>
        <dbReference type="ARBA" id="ARBA00022737"/>
    </source>
</evidence>
<keyword evidence="2" id="KW-0694">RNA-binding</keyword>
<evidence type="ECO:0000256" key="2">
    <source>
        <dbReference type="PROSITE-ProRule" id="PRU00117"/>
    </source>
</evidence>
<keyword evidence="1" id="KW-0677">Repeat</keyword>
<evidence type="ECO:0000259" key="3">
    <source>
        <dbReference type="SMART" id="SM00322"/>
    </source>
</evidence>